<dbReference type="GO" id="GO:0097367">
    <property type="term" value="F:carbohydrate derivative binding"/>
    <property type="evidence" value="ECO:0007669"/>
    <property type="project" value="InterPro"/>
</dbReference>
<evidence type="ECO:0000313" key="7">
    <source>
        <dbReference type="Proteomes" id="UP000094068"/>
    </source>
</evidence>
<dbReference type="SUPFAM" id="SSF46689">
    <property type="entry name" value="Homeodomain-like"/>
    <property type="match status" value="1"/>
</dbReference>
<dbReference type="InterPro" id="IPR035472">
    <property type="entry name" value="RpiR-like_SIS"/>
</dbReference>
<dbReference type="GO" id="GO:1901135">
    <property type="term" value="P:carbohydrate derivative metabolic process"/>
    <property type="evidence" value="ECO:0007669"/>
    <property type="project" value="InterPro"/>
</dbReference>
<gene>
    <name evidence="6" type="ORF">BCR21_15255</name>
</gene>
<dbReference type="Gene3D" id="3.40.50.10490">
    <property type="entry name" value="Glucose-6-phosphate isomerase like protein, domain 1"/>
    <property type="match status" value="1"/>
</dbReference>
<sequence length="252" mass="29072">MSDIYKDINSNYEKLSETEREVINFVLKFEDIENLKLRDIKEALYISNATVIRACKKLNYETFSELKDAFIQSREEKRSVYPVKSNFLQELDRIKKDTLTTLELVDEKNIDQICNCLIKARRIFCIGTGSSSRVASEFNHKLKSVDLWTNDFSDKMLIEHIPQISTVEDVVVVFSLSGQVEEIDETIIKIKSNRTTIISITNMAAIKLKSISTYCLLTSNPSDQKRICSSLMLYMMSTLIYEKLITKVPSFE</sequence>
<feature type="domain" description="HTH rpiR-type" evidence="4">
    <location>
        <begin position="2"/>
        <end position="77"/>
    </location>
</feature>
<dbReference type="OrthoDB" id="3684496at2"/>
<dbReference type="Pfam" id="PF01418">
    <property type="entry name" value="HTH_6"/>
    <property type="match status" value="1"/>
</dbReference>
<dbReference type="InterPro" id="IPR000281">
    <property type="entry name" value="HTH_RpiR"/>
</dbReference>
<dbReference type="PROSITE" id="PS51071">
    <property type="entry name" value="HTH_RPIR"/>
    <property type="match status" value="1"/>
</dbReference>
<dbReference type="STRING" id="903984.BCR21_15255"/>
<dbReference type="AlphaFoldDB" id="A0A1E5GAR5"/>
<dbReference type="InterPro" id="IPR036388">
    <property type="entry name" value="WH-like_DNA-bd_sf"/>
</dbReference>
<dbReference type="RefSeq" id="WP_069647373.1">
    <property type="nucleotide sequence ID" value="NZ_MIJZ01000016.1"/>
</dbReference>
<evidence type="ECO:0000256" key="1">
    <source>
        <dbReference type="ARBA" id="ARBA00023015"/>
    </source>
</evidence>
<dbReference type="InterPro" id="IPR047640">
    <property type="entry name" value="RpiR-like"/>
</dbReference>
<dbReference type="InterPro" id="IPR009057">
    <property type="entry name" value="Homeodomain-like_sf"/>
</dbReference>
<keyword evidence="2" id="KW-0238">DNA-binding</keyword>
<dbReference type="Gene3D" id="1.10.10.10">
    <property type="entry name" value="Winged helix-like DNA-binding domain superfamily/Winged helix DNA-binding domain"/>
    <property type="match status" value="1"/>
</dbReference>
<dbReference type="PANTHER" id="PTHR30514:SF10">
    <property type="entry name" value="MURR_RPIR FAMILY TRANSCRIPTIONAL REGULATOR"/>
    <property type="match status" value="1"/>
</dbReference>
<comment type="caution">
    <text evidence="6">The sequence shown here is derived from an EMBL/GenBank/DDBJ whole genome shotgun (WGS) entry which is preliminary data.</text>
</comment>
<evidence type="ECO:0000256" key="3">
    <source>
        <dbReference type="ARBA" id="ARBA00023163"/>
    </source>
</evidence>
<dbReference type="Proteomes" id="UP000094068">
    <property type="component" value="Unassembled WGS sequence"/>
</dbReference>
<accession>A0A1E5GAR5</accession>
<reference evidence="7" key="1">
    <citation type="submission" date="2016-09" db="EMBL/GenBank/DDBJ databases">
        <authorList>
            <person name="Gulvik C.A."/>
        </authorList>
    </citation>
    <scope>NUCLEOTIDE SEQUENCE [LARGE SCALE GENOMIC DNA]</scope>
    <source>
        <strain evidence="7">DSM 23328</strain>
    </source>
</reference>
<dbReference type="PANTHER" id="PTHR30514">
    <property type="entry name" value="GLUCOKINASE"/>
    <property type="match status" value="1"/>
</dbReference>
<evidence type="ECO:0000259" key="5">
    <source>
        <dbReference type="PROSITE" id="PS51464"/>
    </source>
</evidence>
<evidence type="ECO:0000259" key="4">
    <source>
        <dbReference type="PROSITE" id="PS51071"/>
    </source>
</evidence>
<dbReference type="GO" id="GO:0003677">
    <property type="term" value="F:DNA binding"/>
    <property type="evidence" value="ECO:0007669"/>
    <property type="project" value="UniProtKB-KW"/>
</dbReference>
<evidence type="ECO:0008006" key="8">
    <source>
        <dbReference type="Google" id="ProtNLM"/>
    </source>
</evidence>
<keyword evidence="1" id="KW-0805">Transcription regulation</keyword>
<proteinExistence type="predicted"/>
<name>A0A1E5GAR5_9ENTE</name>
<dbReference type="InterPro" id="IPR001347">
    <property type="entry name" value="SIS_dom"/>
</dbReference>
<protein>
    <recommendedName>
        <fullName evidence="8">RpiR family transcriptional regulator</fullName>
    </recommendedName>
</protein>
<dbReference type="Pfam" id="PF01380">
    <property type="entry name" value="SIS"/>
    <property type="match status" value="1"/>
</dbReference>
<dbReference type="InterPro" id="IPR046348">
    <property type="entry name" value="SIS_dom_sf"/>
</dbReference>
<feature type="domain" description="SIS" evidence="5">
    <location>
        <begin position="113"/>
        <end position="246"/>
    </location>
</feature>
<evidence type="ECO:0000313" key="6">
    <source>
        <dbReference type="EMBL" id="OEG09695.1"/>
    </source>
</evidence>
<evidence type="ECO:0000256" key="2">
    <source>
        <dbReference type="ARBA" id="ARBA00023125"/>
    </source>
</evidence>
<dbReference type="EMBL" id="MIJZ01000016">
    <property type="protein sequence ID" value="OEG09695.1"/>
    <property type="molecule type" value="Genomic_DNA"/>
</dbReference>
<dbReference type="SUPFAM" id="SSF53697">
    <property type="entry name" value="SIS domain"/>
    <property type="match status" value="1"/>
</dbReference>
<dbReference type="PROSITE" id="PS51464">
    <property type="entry name" value="SIS"/>
    <property type="match status" value="1"/>
</dbReference>
<dbReference type="CDD" id="cd05013">
    <property type="entry name" value="SIS_RpiR"/>
    <property type="match status" value="1"/>
</dbReference>
<keyword evidence="7" id="KW-1185">Reference proteome</keyword>
<organism evidence="6 7">
    <name type="scientific">Enterococcus ureasiticus</name>
    <dbReference type="NCBI Taxonomy" id="903984"/>
    <lineage>
        <taxon>Bacteria</taxon>
        <taxon>Bacillati</taxon>
        <taxon>Bacillota</taxon>
        <taxon>Bacilli</taxon>
        <taxon>Lactobacillales</taxon>
        <taxon>Enterococcaceae</taxon>
        <taxon>Enterococcus</taxon>
    </lineage>
</organism>
<dbReference type="GO" id="GO:0003700">
    <property type="term" value="F:DNA-binding transcription factor activity"/>
    <property type="evidence" value="ECO:0007669"/>
    <property type="project" value="InterPro"/>
</dbReference>
<keyword evidence="3" id="KW-0804">Transcription</keyword>